<dbReference type="InterPro" id="IPR001036">
    <property type="entry name" value="Acrflvin-R"/>
</dbReference>
<dbReference type="Gene3D" id="3.30.70.1440">
    <property type="entry name" value="Multidrug efflux transporter AcrB pore domain"/>
    <property type="match status" value="1"/>
</dbReference>
<evidence type="ECO:0000256" key="2">
    <source>
        <dbReference type="ARBA" id="ARBA00022448"/>
    </source>
</evidence>
<name>A0A3B0YE63_9ZZZZ</name>
<protein>
    <submittedName>
        <fullName evidence="8">Cobalt-zinc-cadmium resistance protein CzcA Cation efflux system protein CusA</fullName>
    </submittedName>
</protein>
<dbReference type="Gene3D" id="1.20.1640.10">
    <property type="entry name" value="Multidrug efflux transporter AcrB transmembrane domain"/>
    <property type="match status" value="2"/>
</dbReference>
<proteinExistence type="predicted"/>
<dbReference type="PANTHER" id="PTHR32063:SF19">
    <property type="entry name" value="CATION EFFLUX SYSTEM PROTEIN CUSA"/>
    <property type="match status" value="1"/>
</dbReference>
<dbReference type="AlphaFoldDB" id="A0A3B0YE63"/>
<accession>A0A3B0YE63</accession>
<dbReference type="InterPro" id="IPR004763">
    <property type="entry name" value="CusA-like"/>
</dbReference>
<dbReference type="GO" id="GO:0005886">
    <property type="term" value="C:plasma membrane"/>
    <property type="evidence" value="ECO:0007669"/>
    <property type="project" value="UniProtKB-SubCell"/>
</dbReference>
<feature type="transmembrane region" description="Helical" evidence="7">
    <location>
        <begin position="337"/>
        <end position="356"/>
    </location>
</feature>
<comment type="subcellular location">
    <subcellularLocation>
        <location evidence="1">Cell membrane</location>
        <topology evidence="1">Multi-pass membrane protein</topology>
    </subcellularLocation>
</comment>
<dbReference type="EMBL" id="UOFI01000090">
    <property type="protein sequence ID" value="VAW67064.1"/>
    <property type="molecule type" value="Genomic_DNA"/>
</dbReference>
<evidence type="ECO:0000256" key="4">
    <source>
        <dbReference type="ARBA" id="ARBA00022692"/>
    </source>
</evidence>
<evidence type="ECO:0000256" key="3">
    <source>
        <dbReference type="ARBA" id="ARBA00022475"/>
    </source>
</evidence>
<dbReference type="Gene3D" id="3.30.70.1320">
    <property type="entry name" value="Multidrug efflux transporter AcrB pore domain like"/>
    <property type="match status" value="1"/>
</dbReference>
<dbReference type="InterPro" id="IPR027463">
    <property type="entry name" value="AcrB_DN_DC_subdom"/>
</dbReference>
<keyword evidence="4 7" id="KW-0812">Transmembrane</keyword>
<feature type="transmembrane region" description="Helical" evidence="7">
    <location>
        <begin position="363"/>
        <end position="383"/>
    </location>
</feature>
<dbReference type="SUPFAM" id="SSF82866">
    <property type="entry name" value="Multidrug efflux transporter AcrB transmembrane domain"/>
    <property type="match status" value="2"/>
</dbReference>
<keyword evidence="5 7" id="KW-1133">Transmembrane helix</keyword>
<feature type="transmembrane region" description="Helical" evidence="7">
    <location>
        <begin position="480"/>
        <end position="498"/>
    </location>
</feature>
<feature type="transmembrane region" description="Helical" evidence="7">
    <location>
        <begin position="531"/>
        <end position="551"/>
    </location>
</feature>
<dbReference type="SUPFAM" id="SSF82714">
    <property type="entry name" value="Multidrug efflux transporter AcrB TolC docking domain, DN and DC subdomains"/>
    <property type="match status" value="1"/>
</dbReference>
<feature type="transmembrane region" description="Helical" evidence="7">
    <location>
        <begin position="873"/>
        <end position="892"/>
    </location>
</feature>
<keyword evidence="3" id="KW-1003">Cell membrane</keyword>
<dbReference type="PANTHER" id="PTHR32063">
    <property type="match status" value="1"/>
</dbReference>
<feature type="transmembrane region" description="Helical" evidence="7">
    <location>
        <begin position="443"/>
        <end position="460"/>
    </location>
</feature>
<dbReference type="GO" id="GO:0042910">
    <property type="term" value="F:xenobiotic transmembrane transporter activity"/>
    <property type="evidence" value="ECO:0007669"/>
    <property type="project" value="TreeGrafter"/>
</dbReference>
<evidence type="ECO:0000256" key="1">
    <source>
        <dbReference type="ARBA" id="ARBA00004651"/>
    </source>
</evidence>
<reference evidence="8" key="1">
    <citation type="submission" date="2018-06" db="EMBL/GenBank/DDBJ databases">
        <authorList>
            <person name="Zhirakovskaya E."/>
        </authorList>
    </citation>
    <scope>NUCLEOTIDE SEQUENCE</scope>
</reference>
<dbReference type="Pfam" id="PF00873">
    <property type="entry name" value="ACR_tran"/>
    <property type="match status" value="1"/>
</dbReference>
<feature type="transmembrane region" description="Helical" evidence="7">
    <location>
        <begin position="978"/>
        <end position="999"/>
    </location>
</feature>
<feature type="transmembrane region" description="Helical" evidence="7">
    <location>
        <begin position="1005"/>
        <end position="1030"/>
    </location>
</feature>
<evidence type="ECO:0000313" key="8">
    <source>
        <dbReference type="EMBL" id="VAW67064.1"/>
    </source>
</evidence>
<evidence type="ECO:0000256" key="5">
    <source>
        <dbReference type="ARBA" id="ARBA00022989"/>
    </source>
</evidence>
<dbReference type="Gene3D" id="3.30.70.1430">
    <property type="entry name" value="Multidrug efflux transporter AcrB pore domain"/>
    <property type="match status" value="2"/>
</dbReference>
<dbReference type="Gene3D" id="3.30.2090.10">
    <property type="entry name" value="Multidrug efflux transporter AcrB TolC docking domain, DN and DC subdomains"/>
    <property type="match status" value="2"/>
</dbReference>
<gene>
    <name evidence="8" type="ORF">MNBD_GAMMA09-2716</name>
</gene>
<feature type="transmembrane region" description="Helical" evidence="7">
    <location>
        <begin position="389"/>
        <end position="410"/>
    </location>
</feature>
<keyword evidence="2" id="KW-0813">Transport</keyword>
<dbReference type="SUPFAM" id="SSF82693">
    <property type="entry name" value="Multidrug efflux transporter AcrB pore domain, PN1, PN2, PC1 and PC2 subdomains"/>
    <property type="match status" value="2"/>
</dbReference>
<sequence>MLTTIIRAVIQRQQSVLLFLFLATVYSLYSIRSIPLDAIPDISDSQIIIYAKWARSPQQLENKITQPIIHALLGGEGIQSIRASSHLGYSFIYIIFQNRNQREQIRQLVLERLNTIRPRLPTDADISLGPNASSMGWIFQYALVDHTQTRDLRELRLLNENTIIPALKTVTGIAEIASVGGLEKQIELKIFPPLLAKTGISLRQILNRLKTAFQQVGGRTIELTNRDYHLRGVINTDELDKLEYLIIARAENGQPVLLRDIGYFQVNYDLRRGIADLNGEGEVVGGIVIMEQQQNVVTVTQNFKNALQQLSNNLPQGIEIISTYDRSSLIMETLKNFSTALLYELLIVMLIIFWALRNGRASVAPVFIILLSCLYTLIFLSFFDQTINLLSLAGLAIAIGEMADASIVIIENCTTELAKQKNPDYRTRVETIIRASARMMRPLLFSLLIILSSFLPVFFLNEREGLLFNPLAFSKTFAMGFSTLLTLFLLPIIIIWVFKPESSVKAAATKQDSPPVLLYTKLLTTCIHYRYIFISLSLLMLFSAGLLMNSFQKDYMPEMEEGSILYMPTTLPGLPMREAGWILQQIDKKIKAFPEVKRVFGKLGRADTSTDPAPVTMIESTILLNPQSTWRKGMTKKKLIAEMDKALQIPGYINSWTQPIAGRVMMQDTGIQTAAGIKVMGPDIKEIEKISKQVEKYLNNIPGELAGSASIIAERISQGYYIDVENDLQQLAEHNVLVDEAILTARYGIGGENIMSIPQADHSTVPLSMQYSPEYIDTLDKITKAPVITATGQSIPLGKISSVAVKKMPEMIRNDNGQLAAYIYININATHITATDYVLKARKYLSQQLVLPTGYTLQWTGTYQYAEQARDRLLWIVPLTLMIMFCLLVLAFRSTSISFMILLSAPFALIGGVILQWGQGDVITTAVVIGYIAVLAVAIQTAIIMVEFIREALARRPQSQSYMDAVIEGSVARLRPKLMTVATTVLGLIPIIIASGSGMDITRPIAAPSVGGMISSTIYVLFLIPCLFVIGQDLKKRFQR</sequence>
<dbReference type="GO" id="GO:0008324">
    <property type="term" value="F:monoatomic cation transmembrane transporter activity"/>
    <property type="evidence" value="ECO:0007669"/>
    <property type="project" value="InterPro"/>
</dbReference>
<dbReference type="NCBIfam" id="TIGR00914">
    <property type="entry name" value="2A0601"/>
    <property type="match status" value="1"/>
</dbReference>
<organism evidence="8">
    <name type="scientific">hydrothermal vent metagenome</name>
    <dbReference type="NCBI Taxonomy" id="652676"/>
    <lineage>
        <taxon>unclassified sequences</taxon>
        <taxon>metagenomes</taxon>
        <taxon>ecological metagenomes</taxon>
    </lineage>
</organism>
<keyword evidence="6 7" id="KW-0472">Membrane</keyword>
<feature type="transmembrane region" description="Helical" evidence="7">
    <location>
        <begin position="923"/>
        <end position="946"/>
    </location>
</feature>
<evidence type="ECO:0000256" key="6">
    <source>
        <dbReference type="ARBA" id="ARBA00023136"/>
    </source>
</evidence>
<dbReference type="PRINTS" id="PR00702">
    <property type="entry name" value="ACRIFLAVINRP"/>
</dbReference>
<feature type="transmembrane region" description="Helical" evidence="7">
    <location>
        <begin position="899"/>
        <end position="917"/>
    </location>
</feature>
<evidence type="ECO:0000256" key="7">
    <source>
        <dbReference type="SAM" id="Phobius"/>
    </source>
</evidence>